<gene>
    <name evidence="4" type="ORF">A9Q02_11800</name>
</gene>
<dbReference type="InterPro" id="IPR002347">
    <property type="entry name" value="SDR_fam"/>
</dbReference>
<dbReference type="Proteomes" id="UP000220922">
    <property type="component" value="Unassembled WGS sequence"/>
</dbReference>
<comment type="caution">
    <text evidence="4">The sequence shown here is derived from an EMBL/GenBank/DDBJ whole genome shotgun (WGS) entry which is preliminary data.</text>
</comment>
<dbReference type="PANTHER" id="PTHR24321:SF14">
    <property type="entry name" value="SHORT-CHAIN TYPE DEHYDROGENASE_REDUCTASE BLR2146-RELATED"/>
    <property type="match status" value="1"/>
</dbReference>
<evidence type="ECO:0000256" key="2">
    <source>
        <dbReference type="ARBA" id="ARBA00023002"/>
    </source>
</evidence>
<dbReference type="FunFam" id="3.40.50.720:FF:000084">
    <property type="entry name" value="Short-chain dehydrogenase reductase"/>
    <property type="match status" value="1"/>
</dbReference>
<keyword evidence="5" id="KW-1185">Reference proteome</keyword>
<dbReference type="InterPro" id="IPR036291">
    <property type="entry name" value="NAD(P)-bd_dom_sf"/>
</dbReference>
<dbReference type="PRINTS" id="PR00080">
    <property type="entry name" value="SDRFAMILY"/>
</dbReference>
<protein>
    <submittedName>
        <fullName evidence="4">Short-chain dehydrogenase</fullName>
    </submittedName>
</protein>
<evidence type="ECO:0000256" key="3">
    <source>
        <dbReference type="RuleBase" id="RU000363"/>
    </source>
</evidence>
<dbReference type="Pfam" id="PF00106">
    <property type="entry name" value="adh_short"/>
    <property type="match status" value="1"/>
</dbReference>
<dbReference type="GO" id="GO:0016491">
    <property type="term" value="F:oxidoreductase activity"/>
    <property type="evidence" value="ECO:0007669"/>
    <property type="project" value="UniProtKB-KW"/>
</dbReference>
<proteinExistence type="inferred from homology"/>
<dbReference type="Gene3D" id="3.40.50.720">
    <property type="entry name" value="NAD(P)-binding Rossmann-like Domain"/>
    <property type="match status" value="1"/>
</dbReference>
<evidence type="ECO:0000313" key="5">
    <source>
        <dbReference type="Proteomes" id="UP000220922"/>
    </source>
</evidence>
<dbReference type="AlphaFoldDB" id="A0A2H3KMT6"/>
<organism evidence="4 5">
    <name type="scientific">Candidatus Chloroploca asiatica</name>
    <dbReference type="NCBI Taxonomy" id="1506545"/>
    <lineage>
        <taxon>Bacteria</taxon>
        <taxon>Bacillati</taxon>
        <taxon>Chloroflexota</taxon>
        <taxon>Chloroflexia</taxon>
        <taxon>Chloroflexales</taxon>
        <taxon>Chloroflexineae</taxon>
        <taxon>Oscillochloridaceae</taxon>
        <taxon>Candidatus Chloroploca</taxon>
    </lineage>
</organism>
<evidence type="ECO:0000256" key="1">
    <source>
        <dbReference type="ARBA" id="ARBA00006484"/>
    </source>
</evidence>
<dbReference type="PRINTS" id="PR00081">
    <property type="entry name" value="GDHRDH"/>
</dbReference>
<accession>A0A2H3KMT6</accession>
<name>A0A2H3KMT6_9CHLR</name>
<comment type="similarity">
    <text evidence="1 3">Belongs to the short-chain dehydrogenases/reductases (SDR) family.</text>
</comment>
<keyword evidence="2" id="KW-0560">Oxidoreductase</keyword>
<dbReference type="EMBL" id="LYXE01000069">
    <property type="protein sequence ID" value="PDV99473.1"/>
    <property type="molecule type" value="Genomic_DNA"/>
</dbReference>
<dbReference type="SUPFAM" id="SSF51735">
    <property type="entry name" value="NAD(P)-binding Rossmann-fold domains"/>
    <property type="match status" value="1"/>
</dbReference>
<dbReference type="OrthoDB" id="118015at2"/>
<sequence>MNLEQKRAVVTGGTGALGSAIVQILLAAGATVAVPSHREQDLDRLRDRLALPPHAALIGAQVDLTDEQAVNAYYNQVAQDCGGLDILVNVAGGFDGGKPVHESGWAIWQTQLDLNLKTAVLSCAAAVPHMMARGGGAIVNVGTRTATQPGARLAAYAASKRAILQLTEALAAELQPYRITANTILPSVIDTPANRSAMPNANYDAWVPPEAIARVVLFLVGPDARIISGAHVPVYGDA</sequence>
<evidence type="ECO:0000313" key="4">
    <source>
        <dbReference type="EMBL" id="PDV99473.1"/>
    </source>
</evidence>
<dbReference type="PANTHER" id="PTHR24321">
    <property type="entry name" value="DEHYDROGENASES, SHORT CHAIN"/>
    <property type="match status" value="1"/>
</dbReference>
<reference evidence="4 5" key="1">
    <citation type="submission" date="2016-05" db="EMBL/GenBank/DDBJ databases">
        <authorList>
            <person name="Lavstsen T."/>
            <person name="Jespersen J.S."/>
        </authorList>
    </citation>
    <scope>NUCLEOTIDE SEQUENCE [LARGE SCALE GENOMIC DNA]</scope>
    <source>
        <strain evidence="4 5">B7-9</strain>
    </source>
</reference>